<keyword evidence="1" id="KW-1133">Transmembrane helix</keyword>
<sequence>MGSEYRMAKLKIEDQWRQAKIVVGYAGVLAVGVLVYYKTVVSKDNITIAAQLVEEARGLELKTGFYSTENETNSALRKSEEKCLKAIQILEYSLHASKNSENHPNPSPFTPEWLSNELTSKWYPLPGDEGAILPSRDSPETQALVRALKSLVRIKKMSGDIDYAESAQLRLLSTLRNSKGMGDVETIEASRELAWIYWNTEPSRPVDAIGVLERTLGLVRDIGTSREIRSELGATLCQDLAIIHRSQNRPHMSRKYSEEAIRLLESGSGGRNDPRCGSLWTAVTADWMTIGESISTSEKERKEAIDESYFAAKEAVRITRTTSMAYQDHFRPSSWQCAAHSNLVTVLLRRGEKTKASKHLLEALESCPEIDFPELSSNLKVSKTRKKRRSRG</sequence>
<proteinExistence type="predicted"/>
<dbReference type="AlphaFoldDB" id="A0A7S0DLD2"/>
<feature type="transmembrane region" description="Helical" evidence="1">
    <location>
        <begin position="21"/>
        <end position="37"/>
    </location>
</feature>
<accession>A0A7S0DLD2</accession>
<keyword evidence="1" id="KW-0812">Transmembrane</keyword>
<evidence type="ECO:0000256" key="1">
    <source>
        <dbReference type="SAM" id="Phobius"/>
    </source>
</evidence>
<dbReference type="EMBL" id="HBEM01024616">
    <property type="protein sequence ID" value="CAD8457760.1"/>
    <property type="molecule type" value="Transcribed_RNA"/>
</dbReference>
<reference evidence="2" key="1">
    <citation type="submission" date="2021-01" db="EMBL/GenBank/DDBJ databases">
        <authorList>
            <person name="Corre E."/>
            <person name="Pelletier E."/>
            <person name="Niang G."/>
            <person name="Scheremetjew M."/>
            <person name="Finn R."/>
            <person name="Kale V."/>
            <person name="Holt S."/>
            <person name="Cochrane G."/>
            <person name="Meng A."/>
            <person name="Brown T."/>
            <person name="Cohen L."/>
        </authorList>
    </citation>
    <scope>NUCLEOTIDE SEQUENCE</scope>
    <source>
        <strain evidence="2">CCMP2058</strain>
    </source>
</reference>
<dbReference type="InterPro" id="IPR011990">
    <property type="entry name" value="TPR-like_helical_dom_sf"/>
</dbReference>
<evidence type="ECO:0000313" key="2">
    <source>
        <dbReference type="EMBL" id="CAD8457760.1"/>
    </source>
</evidence>
<dbReference type="Gene3D" id="1.25.40.10">
    <property type="entry name" value="Tetratricopeptide repeat domain"/>
    <property type="match status" value="1"/>
</dbReference>
<organism evidence="2">
    <name type="scientific">Amorphochlora amoebiformis</name>
    <dbReference type="NCBI Taxonomy" id="1561963"/>
    <lineage>
        <taxon>Eukaryota</taxon>
        <taxon>Sar</taxon>
        <taxon>Rhizaria</taxon>
        <taxon>Cercozoa</taxon>
        <taxon>Chlorarachniophyceae</taxon>
        <taxon>Amorphochlora</taxon>
    </lineage>
</organism>
<protein>
    <submittedName>
        <fullName evidence="2">Uncharacterized protein</fullName>
    </submittedName>
</protein>
<keyword evidence="1" id="KW-0472">Membrane</keyword>
<name>A0A7S0DLD2_9EUKA</name>
<gene>
    <name evidence="2" type="ORF">LAMO00422_LOCUS16711</name>
</gene>